<gene>
    <name evidence="2" type="ORF">K443DRAFT_670641</name>
</gene>
<organism evidence="2 3">
    <name type="scientific">Laccaria amethystina LaAM-08-1</name>
    <dbReference type="NCBI Taxonomy" id="1095629"/>
    <lineage>
        <taxon>Eukaryota</taxon>
        <taxon>Fungi</taxon>
        <taxon>Dikarya</taxon>
        <taxon>Basidiomycota</taxon>
        <taxon>Agaricomycotina</taxon>
        <taxon>Agaricomycetes</taxon>
        <taxon>Agaricomycetidae</taxon>
        <taxon>Agaricales</taxon>
        <taxon>Agaricineae</taxon>
        <taxon>Hydnangiaceae</taxon>
        <taxon>Laccaria</taxon>
    </lineage>
</organism>
<keyword evidence="1" id="KW-0472">Membrane</keyword>
<dbReference type="EMBL" id="KN838536">
    <property type="protein sequence ID" value="KIK10006.1"/>
    <property type="molecule type" value="Genomic_DNA"/>
</dbReference>
<reference evidence="3" key="2">
    <citation type="submission" date="2015-01" db="EMBL/GenBank/DDBJ databases">
        <title>Evolutionary Origins and Diversification of the Mycorrhizal Mutualists.</title>
        <authorList>
            <consortium name="DOE Joint Genome Institute"/>
            <consortium name="Mycorrhizal Genomics Consortium"/>
            <person name="Kohler A."/>
            <person name="Kuo A."/>
            <person name="Nagy L.G."/>
            <person name="Floudas D."/>
            <person name="Copeland A."/>
            <person name="Barry K.W."/>
            <person name="Cichocki N."/>
            <person name="Veneault-Fourrey C."/>
            <person name="LaButti K."/>
            <person name="Lindquist E.A."/>
            <person name="Lipzen A."/>
            <person name="Lundell T."/>
            <person name="Morin E."/>
            <person name="Murat C."/>
            <person name="Riley R."/>
            <person name="Ohm R."/>
            <person name="Sun H."/>
            <person name="Tunlid A."/>
            <person name="Henrissat B."/>
            <person name="Grigoriev I.V."/>
            <person name="Hibbett D.S."/>
            <person name="Martin F."/>
        </authorList>
    </citation>
    <scope>NUCLEOTIDE SEQUENCE [LARGE SCALE GENOMIC DNA]</scope>
    <source>
        <strain evidence="3">LaAM-08-1</strain>
    </source>
</reference>
<protein>
    <submittedName>
        <fullName evidence="2">Uncharacterized protein</fullName>
    </submittedName>
</protein>
<keyword evidence="3" id="KW-1185">Reference proteome</keyword>
<reference evidence="2 3" key="1">
    <citation type="submission" date="2014-04" db="EMBL/GenBank/DDBJ databases">
        <authorList>
            <consortium name="DOE Joint Genome Institute"/>
            <person name="Kuo A."/>
            <person name="Kohler A."/>
            <person name="Nagy L.G."/>
            <person name="Floudas D."/>
            <person name="Copeland A."/>
            <person name="Barry K.W."/>
            <person name="Cichocki N."/>
            <person name="Veneault-Fourrey C."/>
            <person name="LaButti K."/>
            <person name="Lindquist E.A."/>
            <person name="Lipzen A."/>
            <person name="Lundell T."/>
            <person name="Morin E."/>
            <person name="Murat C."/>
            <person name="Sun H."/>
            <person name="Tunlid A."/>
            <person name="Henrissat B."/>
            <person name="Grigoriev I.V."/>
            <person name="Hibbett D.S."/>
            <person name="Martin F."/>
            <person name="Nordberg H.P."/>
            <person name="Cantor M.N."/>
            <person name="Hua S.X."/>
        </authorList>
    </citation>
    <scope>NUCLEOTIDE SEQUENCE [LARGE SCALE GENOMIC DNA]</scope>
    <source>
        <strain evidence="2 3">LaAM-08-1</strain>
    </source>
</reference>
<keyword evidence="1" id="KW-1133">Transmembrane helix</keyword>
<evidence type="ECO:0000313" key="2">
    <source>
        <dbReference type="EMBL" id="KIK10006.1"/>
    </source>
</evidence>
<keyword evidence="1" id="KW-0812">Transmembrane</keyword>
<name>A0A0C9XYN0_9AGAR</name>
<dbReference type="AlphaFoldDB" id="A0A0C9XYN0"/>
<evidence type="ECO:0000313" key="3">
    <source>
        <dbReference type="Proteomes" id="UP000054477"/>
    </source>
</evidence>
<proteinExistence type="predicted"/>
<feature type="transmembrane region" description="Helical" evidence="1">
    <location>
        <begin position="21"/>
        <end position="37"/>
    </location>
</feature>
<sequence length="60" mass="6787">VAPRLVVTCFRSQVLAIIREPWWMVAVGLAGGSSSFLPRRRQRRGRWTLSVVHCRLPVTG</sequence>
<feature type="non-terminal residue" evidence="2">
    <location>
        <position position="60"/>
    </location>
</feature>
<dbReference type="Proteomes" id="UP000054477">
    <property type="component" value="Unassembled WGS sequence"/>
</dbReference>
<dbReference type="HOGENOM" id="CLU_3019896_0_0_1"/>
<feature type="non-terminal residue" evidence="2">
    <location>
        <position position="1"/>
    </location>
</feature>
<evidence type="ECO:0000256" key="1">
    <source>
        <dbReference type="SAM" id="Phobius"/>
    </source>
</evidence>
<accession>A0A0C9XYN0</accession>